<comment type="caution">
    <text evidence="2">The sequence shown here is derived from an EMBL/GenBank/DDBJ whole genome shotgun (WGS) entry which is preliminary data.</text>
</comment>
<gene>
    <name evidence="2" type="ORF">JW498_09055</name>
</gene>
<keyword evidence="3" id="KW-1185">Reference proteome</keyword>
<keyword evidence="1" id="KW-0472">Membrane</keyword>
<name>A0ABS2W7F5_9GAMM</name>
<evidence type="ECO:0000313" key="2">
    <source>
        <dbReference type="EMBL" id="MBN0987508.1"/>
    </source>
</evidence>
<feature type="transmembrane region" description="Helical" evidence="1">
    <location>
        <begin position="20"/>
        <end position="40"/>
    </location>
</feature>
<dbReference type="RefSeq" id="WP_205213434.1">
    <property type="nucleotide sequence ID" value="NZ_JAFFZP010000011.1"/>
</dbReference>
<evidence type="ECO:0000313" key="3">
    <source>
        <dbReference type="Proteomes" id="UP000760472"/>
    </source>
</evidence>
<dbReference type="InterPro" id="IPR021306">
    <property type="entry name" value="DUF2878"/>
</dbReference>
<keyword evidence="1" id="KW-1133">Transmembrane helix</keyword>
<feature type="transmembrane region" description="Helical" evidence="1">
    <location>
        <begin position="52"/>
        <end position="77"/>
    </location>
</feature>
<protein>
    <submittedName>
        <fullName evidence="2">DUF2878 domain-containing protein</fullName>
    </submittedName>
</protein>
<dbReference type="Proteomes" id="UP000760472">
    <property type="component" value="Unassembled WGS sequence"/>
</dbReference>
<feature type="transmembrane region" description="Helical" evidence="1">
    <location>
        <begin position="83"/>
        <end position="102"/>
    </location>
</feature>
<sequence length="173" mass="19155">MKSGLSQNFWVNQAGFQLAWWSAILLTSQSVAVLITLLLLHLWFHRQPVHEVYVVLLCGLTGFAVDLLLTLAGLFRFPSTPLPPLWLLLLWLCFAATLNQSLRFFHKRWVVASVCGGVACSLAYSAAAKLGAVSLGVPWLPGALILMFIWMALFPLQLWISGQHFSGEGRGAY</sequence>
<keyword evidence="1" id="KW-0812">Transmembrane</keyword>
<feature type="transmembrane region" description="Helical" evidence="1">
    <location>
        <begin position="139"/>
        <end position="160"/>
    </location>
</feature>
<reference evidence="2 3" key="1">
    <citation type="submission" date="2021-02" db="EMBL/GenBank/DDBJ databases">
        <title>A novel species of genus Amphritea isolated from a fishpond in China.</title>
        <authorList>
            <person name="Lu H."/>
        </authorList>
    </citation>
    <scope>NUCLEOTIDE SEQUENCE [LARGE SCALE GENOMIC DNA]</scope>
    <source>
        <strain evidence="2 3">RP18W</strain>
    </source>
</reference>
<proteinExistence type="predicted"/>
<dbReference type="EMBL" id="JAFFZP010000011">
    <property type="protein sequence ID" value="MBN0987508.1"/>
    <property type="molecule type" value="Genomic_DNA"/>
</dbReference>
<organism evidence="2 3">
    <name type="scientific">Amphritea pacifica</name>
    <dbReference type="NCBI Taxonomy" id="2811233"/>
    <lineage>
        <taxon>Bacteria</taxon>
        <taxon>Pseudomonadati</taxon>
        <taxon>Pseudomonadota</taxon>
        <taxon>Gammaproteobacteria</taxon>
        <taxon>Oceanospirillales</taxon>
        <taxon>Oceanospirillaceae</taxon>
        <taxon>Amphritea</taxon>
    </lineage>
</organism>
<accession>A0ABS2W7F5</accession>
<evidence type="ECO:0000256" key="1">
    <source>
        <dbReference type="SAM" id="Phobius"/>
    </source>
</evidence>
<dbReference type="Pfam" id="PF11086">
    <property type="entry name" value="DUF2878"/>
    <property type="match status" value="1"/>
</dbReference>
<feature type="transmembrane region" description="Helical" evidence="1">
    <location>
        <begin position="109"/>
        <end position="127"/>
    </location>
</feature>